<organism evidence="2 3">
    <name type="scientific">Noviherbaspirillum suwonense</name>
    <dbReference type="NCBI Taxonomy" id="1224511"/>
    <lineage>
        <taxon>Bacteria</taxon>
        <taxon>Pseudomonadati</taxon>
        <taxon>Pseudomonadota</taxon>
        <taxon>Betaproteobacteria</taxon>
        <taxon>Burkholderiales</taxon>
        <taxon>Oxalobacteraceae</taxon>
        <taxon>Noviherbaspirillum</taxon>
    </lineage>
</organism>
<proteinExistence type="predicted"/>
<dbReference type="Pfam" id="PF21926">
    <property type="entry name" value="FeeM"/>
    <property type="match status" value="1"/>
</dbReference>
<feature type="domain" description="N-acyl amino acid synthase FeeM catalytic core" evidence="1">
    <location>
        <begin position="63"/>
        <end position="210"/>
    </location>
</feature>
<evidence type="ECO:0000313" key="2">
    <source>
        <dbReference type="EMBL" id="SMP59719.1"/>
    </source>
</evidence>
<dbReference type="SUPFAM" id="SSF55729">
    <property type="entry name" value="Acyl-CoA N-acyltransferases (Nat)"/>
    <property type="match status" value="1"/>
</dbReference>
<sequence length="292" mass="33124">MFDYQESKNHLDTELNSQEVAQDVQIKQLRDGQSGYAEAHELEVDERTFQIRLANTETVRSHASSLIHRMYASRGYTVNNPLQENPHRVTMTISENDLVIGTITLGIDSPSGILADEIFKDEVDAYRARGRKVCELTKLAFDPTTRSKIALASLFHIIFIYLRRVQKCTDIFIEVNPRHRRFYERMLGFKKHGPKKINPRVNAPAYLLCAETDYIEEQIQKMGGTSSHDCAEKSLYPYFFCPISEKQNKAAIDKQLAVLRADQANANAVNALAAIYQASRGATSVERLTPSH</sequence>
<dbReference type="Gene3D" id="3.40.630.30">
    <property type="match status" value="1"/>
</dbReference>
<dbReference type="InterPro" id="IPR016181">
    <property type="entry name" value="Acyl_CoA_acyltransferase"/>
</dbReference>
<accession>A0ABY1Q4V5</accession>
<gene>
    <name evidence="2" type="ORF">SAMN06295970_106132</name>
</gene>
<reference evidence="2 3" key="1">
    <citation type="submission" date="2017-05" db="EMBL/GenBank/DDBJ databases">
        <authorList>
            <person name="Varghese N."/>
            <person name="Submissions S."/>
        </authorList>
    </citation>
    <scope>NUCLEOTIDE SEQUENCE [LARGE SCALE GENOMIC DNA]</scope>
    <source>
        <strain evidence="2 3">DSM 26001</strain>
    </source>
</reference>
<dbReference type="Proteomes" id="UP001158049">
    <property type="component" value="Unassembled WGS sequence"/>
</dbReference>
<dbReference type="InterPro" id="IPR054597">
    <property type="entry name" value="FeeM_cat"/>
</dbReference>
<name>A0ABY1Q4V5_9BURK</name>
<keyword evidence="3" id="KW-1185">Reference proteome</keyword>
<dbReference type="RefSeq" id="WP_283442237.1">
    <property type="nucleotide sequence ID" value="NZ_FXUL01000006.1"/>
</dbReference>
<protein>
    <recommendedName>
        <fullName evidence="1">N-acyl amino acid synthase FeeM catalytic core domain-containing protein</fullName>
    </recommendedName>
</protein>
<comment type="caution">
    <text evidence="2">The sequence shown here is derived from an EMBL/GenBank/DDBJ whole genome shotgun (WGS) entry which is preliminary data.</text>
</comment>
<dbReference type="EMBL" id="FXUL01000006">
    <property type="protein sequence ID" value="SMP59719.1"/>
    <property type="molecule type" value="Genomic_DNA"/>
</dbReference>
<evidence type="ECO:0000259" key="1">
    <source>
        <dbReference type="Pfam" id="PF21926"/>
    </source>
</evidence>
<evidence type="ECO:0000313" key="3">
    <source>
        <dbReference type="Proteomes" id="UP001158049"/>
    </source>
</evidence>